<evidence type="ECO:0000259" key="1">
    <source>
        <dbReference type="PROSITE" id="PS51192"/>
    </source>
</evidence>
<geneLocation type="plasmid" evidence="3">
    <name>pTiCFBP5473</name>
</geneLocation>
<dbReference type="Proteomes" id="UP000826513">
    <property type="component" value="Plasmid pTiAF3.44"/>
</dbReference>
<keyword evidence="6" id="KW-1185">Reference proteome</keyword>
<dbReference type="OrthoDB" id="5194627at2"/>
<accession>A0A4D7E0W0</accession>
<evidence type="ECO:0000313" key="6">
    <source>
        <dbReference type="Proteomes" id="UP000826513"/>
    </source>
</evidence>
<dbReference type="Pfam" id="PF00271">
    <property type="entry name" value="Helicase_C"/>
    <property type="match status" value="1"/>
</dbReference>
<dbReference type="KEGG" id="alf:CFBP5473_23125"/>
<keyword evidence="3" id="KW-0378">Hydrolase</keyword>
<evidence type="ECO:0000313" key="5">
    <source>
        <dbReference type="Proteomes" id="UP000298545"/>
    </source>
</evidence>
<dbReference type="GO" id="GO:0003677">
    <property type="term" value="F:DNA binding"/>
    <property type="evidence" value="ECO:0007669"/>
    <property type="project" value="InterPro"/>
</dbReference>
<dbReference type="InterPro" id="IPR001650">
    <property type="entry name" value="Helicase_C-like"/>
</dbReference>
<dbReference type="PANTHER" id="PTHR47396">
    <property type="entry name" value="TYPE I RESTRICTION ENZYME ECOKI R PROTEIN"/>
    <property type="match status" value="1"/>
</dbReference>
<keyword evidence="3" id="KW-0067">ATP-binding</keyword>
<dbReference type="Gene3D" id="3.40.50.300">
    <property type="entry name" value="P-loop containing nucleotide triphosphate hydrolases"/>
    <property type="match status" value="2"/>
</dbReference>
<dbReference type="PROSITE" id="PS51192">
    <property type="entry name" value="HELICASE_ATP_BIND_1"/>
    <property type="match status" value="1"/>
</dbReference>
<evidence type="ECO:0000313" key="4">
    <source>
        <dbReference type="EMBL" id="QYA10231.1"/>
    </source>
</evidence>
<evidence type="ECO:0000313" key="3">
    <source>
        <dbReference type="EMBL" id="QCJ00895.1"/>
    </source>
</evidence>
<dbReference type="InterPro" id="IPR014001">
    <property type="entry name" value="Helicase_ATP-bd"/>
</dbReference>
<protein>
    <submittedName>
        <fullName evidence="3">ATP-dependent helicase</fullName>
    </submittedName>
    <submittedName>
        <fullName evidence="4">DEAD/DEAH box helicase family protein</fullName>
    </submittedName>
</protein>
<proteinExistence type="predicted"/>
<dbReference type="GO" id="GO:0016787">
    <property type="term" value="F:hydrolase activity"/>
    <property type="evidence" value="ECO:0007669"/>
    <property type="project" value="InterPro"/>
</dbReference>
<dbReference type="GO" id="GO:0004386">
    <property type="term" value="F:helicase activity"/>
    <property type="evidence" value="ECO:0007669"/>
    <property type="project" value="UniProtKB-KW"/>
</dbReference>
<dbReference type="InterPro" id="IPR006935">
    <property type="entry name" value="Helicase/UvrB_N"/>
</dbReference>
<dbReference type="AlphaFoldDB" id="A0A4D7E0W0"/>
<name>A0A4D7E0W0_9HYPH</name>
<dbReference type="GO" id="GO:0005524">
    <property type="term" value="F:ATP binding"/>
    <property type="evidence" value="ECO:0007669"/>
    <property type="project" value="InterPro"/>
</dbReference>
<feature type="domain" description="Helicase ATP-binding" evidence="1">
    <location>
        <begin position="163"/>
        <end position="312"/>
    </location>
</feature>
<dbReference type="Pfam" id="PF04851">
    <property type="entry name" value="ResIII"/>
    <property type="match status" value="1"/>
</dbReference>
<dbReference type="GO" id="GO:0005829">
    <property type="term" value="C:cytosol"/>
    <property type="evidence" value="ECO:0007669"/>
    <property type="project" value="TreeGrafter"/>
</dbReference>
<dbReference type="EMBL" id="CP039694">
    <property type="protein sequence ID" value="QCJ00895.1"/>
    <property type="molecule type" value="Genomic_DNA"/>
</dbReference>
<feature type="domain" description="Helicase C-terminal" evidence="2">
    <location>
        <begin position="342"/>
        <end position="521"/>
    </location>
</feature>
<dbReference type="InterPro" id="IPR050742">
    <property type="entry name" value="Helicase_Restrict-Modif_Enz"/>
</dbReference>
<reference evidence="4 6" key="2">
    <citation type="submission" date="2021-03" db="EMBL/GenBank/DDBJ databases">
        <title>Rapid diversification of plasmids in a genus of pathogenic and nitrogen fixing bacteria.</title>
        <authorList>
            <person name="Weisberg A.J."/>
            <person name="Miller M."/>
            <person name="Ream W."/>
            <person name="Grunwald N.J."/>
            <person name="Chang J.H."/>
        </authorList>
    </citation>
    <scope>NUCLEOTIDE SEQUENCE [LARGE SCALE GENOMIC DNA]</scope>
    <source>
        <strain evidence="4 6">AF3.44</strain>
        <plasmid evidence="4 6">pTiAF3.44</plasmid>
    </source>
</reference>
<dbReference type="PANTHER" id="PTHR47396:SF1">
    <property type="entry name" value="ATP-DEPENDENT HELICASE IRC3-RELATED"/>
    <property type="match status" value="1"/>
</dbReference>
<geneLocation type="plasmid" evidence="4 6">
    <name>pTiAF3.44</name>
</geneLocation>
<dbReference type="STRING" id="1367849.GCA_000518585_03822"/>
<dbReference type="SMART" id="SM00487">
    <property type="entry name" value="DEXDc"/>
    <property type="match status" value="1"/>
</dbReference>
<organism evidence="3 5">
    <name type="scientific">Agrobacterium larrymoorei</name>
    <dbReference type="NCBI Taxonomy" id="160699"/>
    <lineage>
        <taxon>Bacteria</taxon>
        <taxon>Pseudomonadati</taxon>
        <taxon>Pseudomonadota</taxon>
        <taxon>Alphaproteobacteria</taxon>
        <taxon>Hyphomicrobiales</taxon>
        <taxon>Rhizobiaceae</taxon>
        <taxon>Rhizobium/Agrobacterium group</taxon>
        <taxon>Agrobacterium</taxon>
    </lineage>
</organism>
<dbReference type="PROSITE" id="PS51194">
    <property type="entry name" value="HELICASE_CTER"/>
    <property type="match status" value="1"/>
</dbReference>
<dbReference type="RefSeq" id="WP_027676398.1">
    <property type="nucleotide sequence ID" value="NZ_CP039694.1"/>
</dbReference>
<dbReference type="Proteomes" id="UP000298545">
    <property type="component" value="Plasmid pTiCFBP5473"/>
</dbReference>
<dbReference type="InterPro" id="IPR027417">
    <property type="entry name" value="P-loop_NTPase"/>
</dbReference>
<dbReference type="EMBL" id="CP072169">
    <property type="protein sequence ID" value="QYA10231.1"/>
    <property type="molecule type" value="Genomic_DNA"/>
</dbReference>
<geneLocation type="plasmid" evidence="5">
    <name>pticfbp5473</name>
</geneLocation>
<sequence length="787" mass="87762">MARLSVQMEEVQSVVFPLAALYLATGSVASLCRTLNEGLARTGESRELHPNRLHSLLSDDVGRGVNESTLELTRSGLEGVDQAVRVRGDAMLADVRKRAVAMRERGGEIEEIAATLSLPRAVIRTALFASGSFGLRPTPVKIQNGGLPDWSYQDTAVRRALDAFARRPNGRIGLVLPTGAGKTRVALRVALERLSEFPAPAKIIWVTHRKTLRRQAEKQLRKLLQAPSGLPRNAAELANRITFMMLSQAEAYLANNGKPCLVILDEGHHAAAPSYGTLLRPEVSAPFLILTATPNRPDNLPIGIDEIAYTITYRELADRHCIIIPEFIPFACKDLDWTNEGKLNDFVDNIIDETSGRFRKVLILVTQVSEIELLYDRLTSRLLGEVDHPLRSDDVGYIHGSANSLDIEDEDFLERFSEKRRAILISAQVLLEGYDDPSIDTVILTYQTSSIIRLMQAAGRCVRYDGEKTNAFVVQVDDPGVAYRFDHRWLHQEISDFLLPRLIDRSFSAPADRVTAVTELLAQHRISDARKKEVLDMVTQLDLVEPLKLLFYGQPYFGATEDFDTRAEWDVFLETPDNRPLFMACFNGYCESGALQSDPSEFLEQVGHSFGLRRDMTRGSTWRRLIDLLGSAHCARQEIVPNRSFAIQGNRPPRKKGDPTTWLTYATVGFEPTIPAALQAFLASCHNDRAIEADYLLDPERFGGALKLPIPGAEFDEALLLEKHDFQLIEAYLRGLASNLAGVPLESRFAEFAKLTATSAPLPIPFHFINRLDAFLDNAGRQRLLAL</sequence>
<keyword evidence="3" id="KW-0347">Helicase</keyword>
<evidence type="ECO:0000259" key="2">
    <source>
        <dbReference type="PROSITE" id="PS51194"/>
    </source>
</evidence>
<reference evidence="3 5" key="1">
    <citation type="submission" date="2019-04" db="EMBL/GenBank/DDBJ databases">
        <title>Complete genome sequence of Agrobacterium larrymoorei CFBP5473.</title>
        <authorList>
            <person name="Haryono M."/>
            <person name="Chou L."/>
            <person name="Lin Y.-C."/>
            <person name="Lai E.-M."/>
            <person name="Kuo C.-H."/>
        </authorList>
    </citation>
    <scope>NUCLEOTIDE SEQUENCE [LARGE SCALE GENOMIC DNA]</scope>
    <source>
        <strain evidence="3 5">CFBP5473</strain>
        <plasmid evidence="5">pticfbp5473</plasmid>
        <plasmid evidence="3">pTiCFBP5473</plasmid>
    </source>
</reference>
<dbReference type="SUPFAM" id="SSF52540">
    <property type="entry name" value="P-loop containing nucleoside triphosphate hydrolases"/>
    <property type="match status" value="1"/>
</dbReference>
<keyword evidence="3" id="KW-0614">Plasmid</keyword>
<keyword evidence="3" id="KW-0547">Nucleotide-binding</keyword>
<gene>
    <name evidence="3" type="ORF">CFBP5473_23125</name>
    <name evidence="4" type="ORF">J5285_23795</name>
</gene>